<reference evidence="1 2" key="1">
    <citation type="submission" date="2024-06" db="EMBL/GenBank/DDBJ databases">
        <title>The draft genome of Grus japonensis, version 3.</title>
        <authorList>
            <person name="Nabeshima K."/>
            <person name="Suzuki S."/>
            <person name="Onuma M."/>
        </authorList>
    </citation>
    <scope>NUCLEOTIDE SEQUENCE [LARGE SCALE GENOMIC DNA]</scope>
    <source>
        <strain evidence="1 2">451A</strain>
    </source>
</reference>
<organism evidence="1 2">
    <name type="scientific">Grus japonensis</name>
    <name type="common">Japanese crane</name>
    <name type="synonym">Red-crowned crane</name>
    <dbReference type="NCBI Taxonomy" id="30415"/>
    <lineage>
        <taxon>Eukaryota</taxon>
        <taxon>Metazoa</taxon>
        <taxon>Chordata</taxon>
        <taxon>Craniata</taxon>
        <taxon>Vertebrata</taxon>
        <taxon>Euteleostomi</taxon>
        <taxon>Archelosauria</taxon>
        <taxon>Archosauria</taxon>
        <taxon>Dinosauria</taxon>
        <taxon>Saurischia</taxon>
        <taxon>Theropoda</taxon>
        <taxon>Coelurosauria</taxon>
        <taxon>Aves</taxon>
        <taxon>Neognathae</taxon>
        <taxon>Neoaves</taxon>
        <taxon>Gruiformes</taxon>
        <taxon>Gruidae</taxon>
        <taxon>Grus</taxon>
    </lineage>
</organism>
<dbReference type="Proteomes" id="UP001623348">
    <property type="component" value="Unassembled WGS sequence"/>
</dbReference>
<protein>
    <submittedName>
        <fullName evidence="1">Mitochondrial enolase superfamily member 1</fullName>
    </submittedName>
</protein>
<name>A0ABC9W5T9_GRUJA</name>
<proteinExistence type="predicted"/>
<keyword evidence="2" id="KW-1185">Reference proteome</keyword>
<accession>A0ABC9W5T9</accession>
<sequence length="214" mass="23913">MNGKEQKESERNSWDLVLTPQKKNQDPHIHFAFAGLKPSPLGASPLAAVMQIHSLAGPTSPQTAPIRRFLSLPGLRGTIPGHECTLSKFAGDTNLGGVDDTPEGHDAIQRDFSRLEKWADRNLMKFNKEKCKVLYMGRNNSRHQDMLVAMQLGSKLEEKDLGILVDTRLNINQQWTLEAKKANGILGCTRQSITNRSREVILPLYSALVRPHLQ</sequence>
<comment type="caution">
    <text evidence="1">The sequence shown here is derived from an EMBL/GenBank/DDBJ whole genome shotgun (WGS) entry which is preliminary data.</text>
</comment>
<evidence type="ECO:0000313" key="2">
    <source>
        <dbReference type="Proteomes" id="UP001623348"/>
    </source>
</evidence>
<dbReference type="AlphaFoldDB" id="A0ABC9W5T9"/>
<dbReference type="PANTHER" id="PTHR33332">
    <property type="entry name" value="REVERSE TRANSCRIPTASE DOMAIN-CONTAINING PROTEIN"/>
    <property type="match status" value="1"/>
</dbReference>
<dbReference type="EMBL" id="BAAFJT010000001">
    <property type="protein sequence ID" value="GAB0180546.1"/>
    <property type="molecule type" value="Genomic_DNA"/>
</dbReference>
<gene>
    <name evidence="1" type="ORF">GRJ2_000519900</name>
</gene>
<evidence type="ECO:0000313" key="1">
    <source>
        <dbReference type="EMBL" id="GAB0180546.1"/>
    </source>
</evidence>